<feature type="transmembrane region" description="Helical" evidence="8">
    <location>
        <begin position="555"/>
        <end position="584"/>
    </location>
</feature>
<comment type="caution">
    <text evidence="10">The sequence shown here is derived from an EMBL/GenBank/DDBJ whole genome shotgun (WGS) entry which is preliminary data.</text>
</comment>
<comment type="subcellular location">
    <subcellularLocation>
        <location evidence="1">Membrane</location>
        <topology evidence="1">Multi-pass membrane protein</topology>
    </subcellularLocation>
</comment>
<protein>
    <recommendedName>
        <fullName evidence="9">C2 domain-containing protein</fullName>
    </recommendedName>
</protein>
<sequence>MSGKVSEENGLGPLHFPNFHKRVQNKYEEMQKRLEKAKSIDSFFMVDDDEIVKVDNEFRETENDLKEETVHVVQRPISRESLLVEEAEIQDVFYEDSSSLNARQRCISLQNINEASYSVVYKSKSDTVFFADNFRNNSLDSLNEIGKENAEVISLSPAPATPPKISIRDRIGSRINAAKERRMEKAKNAAIQKKKKEPRQEKEKIEKQVILSSTTKRDVIKLKRNKKATVTVALIEAKGFRETSVDFKRSLSCRFRLGLEKYKSKVVKNHTPVVKWGELLSLGMFDEQVLEISLWEKETYLGRCDYDLSKVEKEKTHKINIKLDELPDITIFILLTITGTTIDESIFESVENIDTMKQVQNIAQKQKWYHFKEDYTDVGCLSVVVYGAMGLVSNECHCILQLDNDRVQTATEYKTNEPQWMKMFTFTVKDVTSLLEVTVHDEKKGENIGRISIPLLRIRNGEKKWYALKDNSERNRAKGDNPRILIEMSLQWNLIKSSRRIINPKELRYLEAEEKLDRHVFQRNLARAKKVVRWNISTFQLIKACFEWEDKRMNFIALVVWLLGCCFLKVWMLPLFFLIPFVYYRPPNFYFVNWQYEPYQGHRLDEEDDENSKNDKEQKTSLRQKIYSFQEMLQSVQSFIGDIACFGEQVKNLFNFTVPYLSYLAIFLLLVIALVLYLVPIEYILMAWSIRKYTRKILQPHREPNNEVLDLISRVPHDDVLLKCQELALEKSEEIII</sequence>
<dbReference type="EMBL" id="JAHIBW010000029">
    <property type="protein sequence ID" value="KAG7296367.1"/>
    <property type="molecule type" value="Genomic_DNA"/>
</dbReference>
<reference evidence="10 11" key="1">
    <citation type="submission" date="2021-06" db="EMBL/GenBank/DDBJ databases">
        <title>A haploid diamondback moth (Plutella xylostella L.) genome assembly resolves 31 chromosomes and identifies a diamide resistance mutation.</title>
        <authorList>
            <person name="Ward C.M."/>
            <person name="Perry K.D."/>
            <person name="Baker G."/>
            <person name="Powis K."/>
            <person name="Heckel D.G."/>
            <person name="Baxter S.W."/>
        </authorList>
    </citation>
    <scope>NUCLEOTIDE SEQUENCE [LARGE SCALE GENOMIC DNA]</scope>
    <source>
        <strain evidence="10 11">LV</strain>
        <tissue evidence="10">Single pupa</tissue>
    </source>
</reference>
<dbReference type="PANTHER" id="PTHR45911:SF4">
    <property type="entry name" value="MULTIPLE C2 AND TRANSMEMBRANE DOMAIN-CONTAINING PROTEIN"/>
    <property type="match status" value="1"/>
</dbReference>
<keyword evidence="3" id="KW-0479">Metal-binding</keyword>
<evidence type="ECO:0000313" key="10">
    <source>
        <dbReference type="EMBL" id="KAG7296367.1"/>
    </source>
</evidence>
<keyword evidence="4" id="KW-0677">Repeat</keyword>
<keyword evidence="7 8" id="KW-0472">Membrane</keyword>
<evidence type="ECO:0000256" key="7">
    <source>
        <dbReference type="ARBA" id="ARBA00023136"/>
    </source>
</evidence>
<dbReference type="InterPro" id="IPR035892">
    <property type="entry name" value="C2_domain_sf"/>
</dbReference>
<dbReference type="SMART" id="SM00239">
    <property type="entry name" value="C2"/>
    <property type="match status" value="2"/>
</dbReference>
<feature type="domain" description="C2" evidence="9">
    <location>
        <begin position="380"/>
        <end position="467"/>
    </location>
</feature>
<dbReference type="PANTHER" id="PTHR45911">
    <property type="entry name" value="C2 DOMAIN-CONTAINING PROTEIN"/>
    <property type="match status" value="1"/>
</dbReference>
<evidence type="ECO:0000256" key="5">
    <source>
        <dbReference type="ARBA" id="ARBA00022837"/>
    </source>
</evidence>
<evidence type="ECO:0000259" key="9">
    <source>
        <dbReference type="SMART" id="SM00239"/>
    </source>
</evidence>
<gene>
    <name evidence="10" type="ORF">JYU34_021506</name>
</gene>
<accession>A0ABQ7PTS4</accession>
<evidence type="ECO:0000256" key="2">
    <source>
        <dbReference type="ARBA" id="ARBA00022692"/>
    </source>
</evidence>
<feature type="transmembrane region" description="Helical" evidence="8">
    <location>
        <begin position="660"/>
        <end position="685"/>
    </location>
</feature>
<evidence type="ECO:0000256" key="6">
    <source>
        <dbReference type="ARBA" id="ARBA00022989"/>
    </source>
</evidence>
<dbReference type="SUPFAM" id="SSF49562">
    <property type="entry name" value="C2 domain (Calcium/lipid-binding domain, CaLB)"/>
    <property type="match status" value="2"/>
</dbReference>
<dbReference type="Pfam" id="PF00168">
    <property type="entry name" value="C2"/>
    <property type="match status" value="2"/>
</dbReference>
<keyword evidence="2 8" id="KW-0812">Transmembrane</keyword>
<proteinExistence type="predicted"/>
<dbReference type="Proteomes" id="UP000823941">
    <property type="component" value="Chromosome 29"/>
</dbReference>
<evidence type="ECO:0000313" key="11">
    <source>
        <dbReference type="Proteomes" id="UP000823941"/>
    </source>
</evidence>
<evidence type="ECO:0000256" key="3">
    <source>
        <dbReference type="ARBA" id="ARBA00022723"/>
    </source>
</evidence>
<dbReference type="Gene3D" id="2.60.40.150">
    <property type="entry name" value="C2 domain"/>
    <property type="match status" value="2"/>
</dbReference>
<dbReference type="InterPro" id="IPR013583">
    <property type="entry name" value="MCTP_C"/>
</dbReference>
<keyword evidence="6 8" id="KW-1133">Transmembrane helix</keyword>
<dbReference type="Pfam" id="PF08372">
    <property type="entry name" value="PRT_C"/>
    <property type="match status" value="1"/>
</dbReference>
<name>A0ABQ7PTS4_PLUXY</name>
<keyword evidence="5" id="KW-0106">Calcium</keyword>
<evidence type="ECO:0000256" key="8">
    <source>
        <dbReference type="SAM" id="Phobius"/>
    </source>
</evidence>
<evidence type="ECO:0000256" key="4">
    <source>
        <dbReference type="ARBA" id="ARBA00022737"/>
    </source>
</evidence>
<feature type="domain" description="C2" evidence="9">
    <location>
        <begin position="229"/>
        <end position="320"/>
    </location>
</feature>
<keyword evidence="11" id="KW-1185">Reference proteome</keyword>
<evidence type="ECO:0000256" key="1">
    <source>
        <dbReference type="ARBA" id="ARBA00004141"/>
    </source>
</evidence>
<organism evidence="10 11">
    <name type="scientific">Plutella xylostella</name>
    <name type="common">Diamondback moth</name>
    <name type="synonym">Plutella maculipennis</name>
    <dbReference type="NCBI Taxonomy" id="51655"/>
    <lineage>
        <taxon>Eukaryota</taxon>
        <taxon>Metazoa</taxon>
        <taxon>Ecdysozoa</taxon>
        <taxon>Arthropoda</taxon>
        <taxon>Hexapoda</taxon>
        <taxon>Insecta</taxon>
        <taxon>Pterygota</taxon>
        <taxon>Neoptera</taxon>
        <taxon>Endopterygota</taxon>
        <taxon>Lepidoptera</taxon>
        <taxon>Glossata</taxon>
        <taxon>Ditrysia</taxon>
        <taxon>Yponomeutoidea</taxon>
        <taxon>Plutellidae</taxon>
        <taxon>Plutella</taxon>
    </lineage>
</organism>
<dbReference type="InterPro" id="IPR000008">
    <property type="entry name" value="C2_dom"/>
</dbReference>